<organism evidence="2 3">
    <name type="scientific">Anaerosolibacter carboniphilus</name>
    <dbReference type="NCBI Taxonomy" id="1417629"/>
    <lineage>
        <taxon>Bacteria</taxon>
        <taxon>Bacillati</taxon>
        <taxon>Bacillota</taxon>
        <taxon>Clostridia</taxon>
        <taxon>Peptostreptococcales</taxon>
        <taxon>Thermotaleaceae</taxon>
        <taxon>Anaerosolibacter</taxon>
    </lineage>
</organism>
<accession>A0A841KU49</accession>
<evidence type="ECO:0000256" key="1">
    <source>
        <dbReference type="SAM" id="Phobius"/>
    </source>
</evidence>
<comment type="caution">
    <text evidence="2">The sequence shown here is derived from an EMBL/GenBank/DDBJ whole genome shotgun (WGS) entry which is preliminary data.</text>
</comment>
<keyword evidence="1" id="KW-0472">Membrane</keyword>
<evidence type="ECO:0000313" key="2">
    <source>
        <dbReference type="EMBL" id="MBB6217234.1"/>
    </source>
</evidence>
<dbReference type="RefSeq" id="WP_184311732.1">
    <property type="nucleotide sequence ID" value="NZ_JACHEN010000021.1"/>
</dbReference>
<feature type="transmembrane region" description="Helical" evidence="1">
    <location>
        <begin position="64"/>
        <end position="86"/>
    </location>
</feature>
<sequence length="91" mass="10508">MKMYKCPHCGKDSISIIKKAMLDVRYKSKCSNCGEKYGPPSYTSLIDILYAITYYFVLTASFEILIKTMIVILILLMHFTINILFIPVMKK</sequence>
<protein>
    <submittedName>
        <fullName evidence="2">DNA-directed RNA polymerase subunit RPC12/RpoP</fullName>
    </submittedName>
</protein>
<dbReference type="Proteomes" id="UP000579281">
    <property type="component" value="Unassembled WGS sequence"/>
</dbReference>
<keyword evidence="1" id="KW-0812">Transmembrane</keyword>
<dbReference type="AlphaFoldDB" id="A0A841KU49"/>
<evidence type="ECO:0000313" key="3">
    <source>
        <dbReference type="Proteomes" id="UP000579281"/>
    </source>
</evidence>
<proteinExistence type="predicted"/>
<keyword evidence="2" id="KW-0804">Transcription</keyword>
<keyword evidence="3" id="KW-1185">Reference proteome</keyword>
<name>A0A841KU49_9FIRM</name>
<keyword evidence="2" id="KW-0240">DNA-directed RNA polymerase</keyword>
<dbReference type="EMBL" id="JACHEN010000021">
    <property type="protein sequence ID" value="MBB6217234.1"/>
    <property type="molecule type" value="Genomic_DNA"/>
</dbReference>
<dbReference type="GO" id="GO:0000428">
    <property type="term" value="C:DNA-directed RNA polymerase complex"/>
    <property type="evidence" value="ECO:0007669"/>
    <property type="project" value="UniProtKB-KW"/>
</dbReference>
<gene>
    <name evidence="2" type="ORF">HNQ80_003353</name>
</gene>
<reference evidence="2 3" key="1">
    <citation type="submission" date="2020-08" db="EMBL/GenBank/DDBJ databases">
        <title>Genomic Encyclopedia of Type Strains, Phase IV (KMG-IV): sequencing the most valuable type-strain genomes for metagenomic binning, comparative biology and taxonomic classification.</title>
        <authorList>
            <person name="Goeker M."/>
        </authorList>
    </citation>
    <scope>NUCLEOTIDE SEQUENCE [LARGE SCALE GENOMIC DNA]</scope>
    <source>
        <strain evidence="2 3">DSM 103526</strain>
    </source>
</reference>
<keyword evidence="1" id="KW-1133">Transmembrane helix</keyword>
<feature type="transmembrane region" description="Helical" evidence="1">
    <location>
        <begin position="37"/>
        <end position="58"/>
    </location>
</feature>